<dbReference type="PANTHER" id="PTHR33973">
    <property type="entry name" value="OS07G0153300 PROTEIN"/>
    <property type="match status" value="1"/>
</dbReference>
<evidence type="ECO:0000313" key="1">
    <source>
        <dbReference type="EMBL" id="MBB5661158.1"/>
    </source>
</evidence>
<dbReference type="RefSeq" id="WP_123288408.1">
    <property type="nucleotide sequence ID" value="NZ_JACIJB010000008.1"/>
</dbReference>
<sequence>MTTPPAFGLYVGEVTHRRVRPFHHRLRYRVYMLLLDLDEAEARLSRLKWLRPGRWGLMRWNSGDYGRKGDPRPLRNQIEEQLATAGVALGGGPIRLLTMPRILGYGFNPLSVYFCYRPDGALAALVYEVSNTFGERHSYLIARPDGEQGGGRQTAPKRFFVSPFMDMGLTYDFIVRPPGNDLSVTVAVRRRDEPILTATFAGRHRPLDDRTLARAFWSHPLLTWKVIAAIHWEAIKLLFKGARYRVRGAPPTDPVTHGTTL</sequence>
<name>A0A7W9A4H5_9CAUL</name>
<comment type="caution">
    <text evidence="1">The sequence shown here is derived from an EMBL/GenBank/DDBJ whole genome shotgun (WGS) entry which is preliminary data.</text>
</comment>
<dbReference type="Pfam" id="PF07103">
    <property type="entry name" value="DUF1365"/>
    <property type="match status" value="1"/>
</dbReference>
<proteinExistence type="predicted"/>
<dbReference type="OrthoDB" id="9778801at2"/>
<dbReference type="Proteomes" id="UP000548978">
    <property type="component" value="Unassembled WGS sequence"/>
</dbReference>
<gene>
    <name evidence="1" type="ORF">FHS65_001917</name>
</gene>
<accession>A0A7W9A4H5</accession>
<evidence type="ECO:0000313" key="2">
    <source>
        <dbReference type="Proteomes" id="UP000548978"/>
    </source>
</evidence>
<dbReference type="AlphaFoldDB" id="A0A7W9A4H5"/>
<dbReference type="InterPro" id="IPR010775">
    <property type="entry name" value="DUF1365"/>
</dbReference>
<reference evidence="1 2" key="1">
    <citation type="submission" date="2020-08" db="EMBL/GenBank/DDBJ databases">
        <title>Genomic Encyclopedia of Type Strains, Phase IV (KMG-IV): sequencing the most valuable type-strain genomes for metagenomic binning, comparative biology and taxonomic classification.</title>
        <authorList>
            <person name="Goeker M."/>
        </authorList>
    </citation>
    <scope>NUCLEOTIDE SEQUENCE [LARGE SCALE GENOMIC DNA]</scope>
    <source>
        <strain evidence="1 2">DSM 24448</strain>
    </source>
</reference>
<dbReference type="PANTHER" id="PTHR33973:SF4">
    <property type="entry name" value="OS07G0153300 PROTEIN"/>
    <property type="match status" value="1"/>
</dbReference>
<protein>
    <recommendedName>
        <fullName evidence="3">DUF1365 domain-containing protein</fullName>
    </recommendedName>
</protein>
<dbReference type="EMBL" id="JACIJB010000008">
    <property type="protein sequence ID" value="MBB5661158.1"/>
    <property type="molecule type" value="Genomic_DNA"/>
</dbReference>
<evidence type="ECO:0008006" key="3">
    <source>
        <dbReference type="Google" id="ProtNLM"/>
    </source>
</evidence>
<organism evidence="1 2">
    <name type="scientific">Brevundimonas halotolerans</name>
    <dbReference type="NCBI Taxonomy" id="69670"/>
    <lineage>
        <taxon>Bacteria</taxon>
        <taxon>Pseudomonadati</taxon>
        <taxon>Pseudomonadota</taxon>
        <taxon>Alphaproteobacteria</taxon>
        <taxon>Caulobacterales</taxon>
        <taxon>Caulobacteraceae</taxon>
        <taxon>Brevundimonas</taxon>
    </lineage>
</organism>
<keyword evidence="2" id="KW-1185">Reference proteome</keyword>